<dbReference type="GO" id="GO:0016020">
    <property type="term" value="C:membrane"/>
    <property type="evidence" value="ECO:0007669"/>
    <property type="project" value="InterPro"/>
</dbReference>
<dbReference type="GeneID" id="4781592"/>
<dbReference type="SUPFAM" id="SSF52540">
    <property type="entry name" value="P-loop containing nucleoside triphosphate hydrolases"/>
    <property type="match status" value="1"/>
</dbReference>
<dbReference type="EC" id="3.6.3.27" evidence="5"/>
<evidence type="ECO:0000256" key="1">
    <source>
        <dbReference type="ARBA" id="ARBA00022448"/>
    </source>
</evidence>
<dbReference type="EMBL" id="CP000493">
    <property type="protein sequence ID" value="ABM80494.1"/>
    <property type="molecule type" value="Genomic_DNA"/>
</dbReference>
<dbReference type="GO" id="GO:0016887">
    <property type="term" value="F:ATP hydrolysis activity"/>
    <property type="evidence" value="ECO:0007669"/>
    <property type="project" value="InterPro"/>
</dbReference>
<gene>
    <name evidence="5" type="ordered locus">Hbut_0637</name>
</gene>
<evidence type="ECO:0000256" key="3">
    <source>
        <dbReference type="ARBA" id="ARBA00022840"/>
    </source>
</evidence>
<dbReference type="InterPro" id="IPR017871">
    <property type="entry name" value="ABC_transporter-like_CS"/>
</dbReference>
<dbReference type="GO" id="GO:0005315">
    <property type="term" value="F:phosphate transmembrane transporter activity"/>
    <property type="evidence" value="ECO:0007669"/>
    <property type="project" value="InterPro"/>
</dbReference>
<keyword evidence="6" id="KW-1185">Reference proteome</keyword>
<reference evidence="5 6" key="1">
    <citation type="journal article" date="2007" name="Archaea">
        <title>The genome of Hyperthermus butylicus: a sulfur-reducing, peptide fermenting, neutrophilic Crenarchaeote growing up to 108 degrees C.</title>
        <authorList>
            <person name="Brugger K."/>
            <person name="Chen L."/>
            <person name="Stark M."/>
            <person name="Zibat A."/>
            <person name="Redder P."/>
            <person name="Ruepp A."/>
            <person name="Awayez M."/>
            <person name="She Q."/>
            <person name="Garrett R.A."/>
            <person name="Klenk H.P."/>
        </authorList>
    </citation>
    <scope>NUCLEOTIDE SEQUENCE [LARGE SCALE GENOMIC DNA]</scope>
    <source>
        <strain evidence="6">DSM 5456 / JCM 9403 / PLM1-5</strain>
    </source>
</reference>
<dbReference type="Proteomes" id="UP000002593">
    <property type="component" value="Chromosome"/>
</dbReference>
<keyword evidence="1" id="KW-0813">Transport</keyword>
<dbReference type="GO" id="GO:0005524">
    <property type="term" value="F:ATP binding"/>
    <property type="evidence" value="ECO:0007669"/>
    <property type="project" value="UniProtKB-KW"/>
</dbReference>
<dbReference type="OrthoDB" id="31298at2157"/>
<protein>
    <submittedName>
        <fullName evidence="5">Phosphate import ATP-binding protein</fullName>
        <ecNumber evidence="5">3.6.3.27</ecNumber>
    </submittedName>
</protein>
<evidence type="ECO:0000313" key="5">
    <source>
        <dbReference type="EMBL" id="ABM80494.1"/>
    </source>
</evidence>
<dbReference type="AlphaFoldDB" id="A2BKI3"/>
<dbReference type="CDD" id="cd03260">
    <property type="entry name" value="ABC_PstB_phosphate_transporter"/>
    <property type="match status" value="1"/>
</dbReference>
<accession>A2BKI3</accession>
<keyword evidence="2" id="KW-0547">Nucleotide-binding</keyword>
<feature type="domain" description="ABC transporter" evidence="4">
    <location>
        <begin position="7"/>
        <end position="250"/>
    </location>
</feature>
<evidence type="ECO:0000256" key="2">
    <source>
        <dbReference type="ARBA" id="ARBA00022741"/>
    </source>
</evidence>
<keyword evidence="5" id="KW-0378">Hydrolase</keyword>
<dbReference type="InterPro" id="IPR005670">
    <property type="entry name" value="PstB-like"/>
</dbReference>
<evidence type="ECO:0000313" key="6">
    <source>
        <dbReference type="Proteomes" id="UP000002593"/>
    </source>
</evidence>
<dbReference type="STRING" id="415426.Hbut_0637"/>
<proteinExistence type="predicted"/>
<dbReference type="PROSITE" id="PS50893">
    <property type="entry name" value="ABC_TRANSPORTER_2"/>
    <property type="match status" value="1"/>
</dbReference>
<dbReference type="Gene3D" id="3.40.50.300">
    <property type="entry name" value="P-loop containing nucleotide triphosphate hydrolases"/>
    <property type="match status" value="1"/>
</dbReference>
<evidence type="ECO:0000259" key="4">
    <source>
        <dbReference type="PROSITE" id="PS50893"/>
    </source>
</evidence>
<dbReference type="InterPro" id="IPR003593">
    <property type="entry name" value="AAA+_ATPase"/>
</dbReference>
<dbReference type="eggNOG" id="arCOG00231">
    <property type="taxonomic scope" value="Archaea"/>
</dbReference>
<dbReference type="GO" id="GO:0035435">
    <property type="term" value="P:phosphate ion transmembrane transport"/>
    <property type="evidence" value="ECO:0007669"/>
    <property type="project" value="InterPro"/>
</dbReference>
<organism evidence="5 6">
    <name type="scientific">Hyperthermus butylicus (strain DSM 5456 / JCM 9403 / PLM1-5)</name>
    <dbReference type="NCBI Taxonomy" id="415426"/>
    <lineage>
        <taxon>Archaea</taxon>
        <taxon>Thermoproteota</taxon>
        <taxon>Thermoprotei</taxon>
        <taxon>Desulfurococcales</taxon>
        <taxon>Pyrodictiaceae</taxon>
        <taxon>Hyperthermus</taxon>
    </lineage>
</organism>
<keyword evidence="3 5" id="KW-0067">ATP-binding</keyword>
<dbReference type="InterPro" id="IPR027417">
    <property type="entry name" value="P-loop_NTPase"/>
</dbReference>
<sequence length="255" mass="28228">MTRQPAVSIRGLNVWIRGKHVLKNIDLDIPEAAVTVILGPSGSGKSTLLRTINRLIDFVPGAKVEGKVLVFGVDALKADPYELRSRIGMVFQTPNPFPHMSIYENVAVAAKINRVAKTREELDQIVKWALEAARLWDEVKDRLHDPPTALSGGQQQRLCLARALAMRPKLLLLDEPTANIDAHNTVMIENALRSLVEELGLTIILVTHMPHQALRVADYIAVIYNGQLVEYGPADEIAVNPKHEFTVKLFKGEVG</sequence>
<dbReference type="InterPro" id="IPR003439">
    <property type="entry name" value="ABC_transporter-like_ATP-bd"/>
</dbReference>
<dbReference type="Pfam" id="PF00005">
    <property type="entry name" value="ABC_tran"/>
    <property type="match status" value="1"/>
</dbReference>
<dbReference type="PROSITE" id="PS00211">
    <property type="entry name" value="ABC_TRANSPORTER_1"/>
    <property type="match status" value="1"/>
</dbReference>
<dbReference type="KEGG" id="hbu:Hbut_0637"/>
<dbReference type="EnsemblBacteria" id="ABM80494">
    <property type="protein sequence ID" value="ABM80494"/>
    <property type="gene ID" value="Hbut_0637"/>
</dbReference>
<dbReference type="PANTHER" id="PTHR43423">
    <property type="entry name" value="ABC TRANSPORTER I FAMILY MEMBER 17"/>
    <property type="match status" value="1"/>
</dbReference>
<dbReference type="SMART" id="SM00382">
    <property type="entry name" value="AAA"/>
    <property type="match status" value="1"/>
</dbReference>
<dbReference type="PANTHER" id="PTHR43423:SF1">
    <property type="entry name" value="ABC TRANSPORTER I FAMILY MEMBER 17"/>
    <property type="match status" value="1"/>
</dbReference>
<dbReference type="HOGENOM" id="CLU_000604_1_22_2"/>
<dbReference type="RefSeq" id="WP_011821812.1">
    <property type="nucleotide sequence ID" value="NC_008818.1"/>
</dbReference>
<name>A2BKI3_HYPBU</name>